<proteinExistence type="predicted"/>
<feature type="region of interest" description="Disordered" evidence="2">
    <location>
        <begin position="533"/>
        <end position="562"/>
    </location>
</feature>
<sequence length="863" mass="98013">EMLTRLTLLKDEVQKSVPMFELEPHWTNIVHDSDELSKHAYEQQEAIWEFVTTEHRYLQATNLFLLKQMNELCQWFLKMQEIGYMRDIDPRRVFLNYPELYVHNSKFWKKAVLPMLQTSRNNGTPLDPAILKSGFERIDEWWPCYTTFIYGHADCHSYVQKCQKENELFREFVTWAESQDTMRRQRLLDALTNPMQRLTRYSLLLKAVLKHTVDDTERETVQDMIVRIEKATRNVEETLNNNDLQNKLNELSKAIESYEAVDCEEFEKIFPFKCYIRLADPMPYFVGQPQFRRVYLRADLKMKDGKQGTKVDAHCILFTDLFLICKASNKRYDRLRILKPPIHIAKMCLQRFPDYSGFVIAPINDFGMPSALYYLSTPSIEETRKWLEMTNMALRDFYRLKPLSPQQCLLGISMGLYNEFGLNDDTDHNRSSNSSGSNQDLINQEIIHRKSSSMDSQMIAEHNRIANQIDRLLKEGQNVGSGICGNIKNNSLSHHKLAVVVNDDRSLPSLVSTTLNGQSKSSTDLHFASKSVEHLESPNVHRRSRSNSSGPTNAVNDRISSNNSSKLAFSTHLYDKEHAYVSDTPPSTSLEHRERCGDHRASQGTLDSSPDFSEQRIAERQDEMVRSSSPSTIIANANDESAGLSSSQMSNARRFERRYHTSDGIDITKPKVPTNLPPGILKRFSWNVSTAVGGSSRKITNRMNEQNIRRQSQSTVASSESFSSSTSGFSTASSYMEGSTVTEEMTPIGDFDMHISTVAIGEQLEDVAEDTRTLKIQLSDENIDEIEKKETITVPPPLPDAPPPSLNGKENGAGFGSATAALPSATAVSIPIAFNKGAEVTNCVKQQELLKFIMDNHLETSDV</sequence>
<evidence type="ECO:0000313" key="4">
    <source>
        <dbReference type="EMBL" id="VBB31907.1"/>
    </source>
</evidence>
<keyword evidence="5" id="KW-1185">Reference proteome</keyword>
<dbReference type="InterPro" id="IPR011993">
    <property type="entry name" value="PH-like_dom_sf"/>
</dbReference>
<dbReference type="Gene3D" id="1.20.900.10">
    <property type="entry name" value="Dbl homology (DH) domain"/>
    <property type="match status" value="1"/>
</dbReference>
<dbReference type="Proteomes" id="UP000276991">
    <property type="component" value="Unassembled WGS sequence"/>
</dbReference>
<accession>A0A498SI12</accession>
<evidence type="ECO:0000313" key="5">
    <source>
        <dbReference type="Proteomes" id="UP000276991"/>
    </source>
</evidence>
<reference evidence="4 5" key="1">
    <citation type="submission" date="2018-08" db="EMBL/GenBank/DDBJ databases">
        <authorList>
            <person name="Laetsch R D."/>
            <person name="Stevens L."/>
            <person name="Kumar S."/>
            <person name="Blaxter L. M."/>
        </authorList>
    </citation>
    <scope>NUCLEOTIDE SEQUENCE [LARGE SCALE GENOMIC DNA]</scope>
</reference>
<dbReference type="SMART" id="SM00325">
    <property type="entry name" value="RhoGEF"/>
    <property type="match status" value="1"/>
</dbReference>
<feature type="compositionally biased region" description="Pro residues" evidence="2">
    <location>
        <begin position="794"/>
        <end position="805"/>
    </location>
</feature>
<dbReference type="SUPFAM" id="SSF48065">
    <property type="entry name" value="DBL homology domain (DH-domain)"/>
    <property type="match status" value="1"/>
</dbReference>
<dbReference type="CDD" id="cd13244">
    <property type="entry name" value="PH_PLEKHG5_G6"/>
    <property type="match status" value="1"/>
</dbReference>
<dbReference type="SUPFAM" id="SSF50729">
    <property type="entry name" value="PH domain-like"/>
    <property type="match status" value="1"/>
</dbReference>
<dbReference type="GO" id="GO:0005886">
    <property type="term" value="C:plasma membrane"/>
    <property type="evidence" value="ECO:0007669"/>
    <property type="project" value="TreeGrafter"/>
</dbReference>
<protein>
    <recommendedName>
        <fullName evidence="3">DH domain-containing protein</fullName>
    </recommendedName>
</protein>
<feature type="region of interest" description="Disordered" evidence="2">
    <location>
        <begin position="792"/>
        <end position="813"/>
    </location>
</feature>
<dbReference type="GO" id="GO:0030424">
    <property type="term" value="C:axon"/>
    <property type="evidence" value="ECO:0007669"/>
    <property type="project" value="TreeGrafter"/>
</dbReference>
<evidence type="ECO:0000256" key="2">
    <source>
        <dbReference type="SAM" id="MobiDB-lite"/>
    </source>
</evidence>
<dbReference type="AlphaFoldDB" id="A0A498SI12"/>
<dbReference type="STRING" id="6277.A0A498SI12"/>
<dbReference type="InterPro" id="IPR000219">
    <property type="entry name" value="DH_dom"/>
</dbReference>
<dbReference type="OrthoDB" id="660555at2759"/>
<feature type="coiled-coil region" evidence="1">
    <location>
        <begin position="221"/>
        <end position="261"/>
    </location>
</feature>
<dbReference type="GO" id="GO:0030139">
    <property type="term" value="C:endocytic vesicle"/>
    <property type="evidence" value="ECO:0007669"/>
    <property type="project" value="TreeGrafter"/>
</dbReference>
<dbReference type="EMBL" id="UPTC01001444">
    <property type="protein sequence ID" value="VBB31907.1"/>
    <property type="molecule type" value="Genomic_DNA"/>
</dbReference>
<organism evidence="4 5">
    <name type="scientific">Acanthocheilonema viteae</name>
    <name type="common">Filarial nematode worm</name>
    <name type="synonym">Dipetalonema viteae</name>
    <dbReference type="NCBI Taxonomy" id="6277"/>
    <lineage>
        <taxon>Eukaryota</taxon>
        <taxon>Metazoa</taxon>
        <taxon>Ecdysozoa</taxon>
        <taxon>Nematoda</taxon>
        <taxon>Chromadorea</taxon>
        <taxon>Rhabditida</taxon>
        <taxon>Spirurina</taxon>
        <taxon>Spiruromorpha</taxon>
        <taxon>Filarioidea</taxon>
        <taxon>Onchocercidae</taxon>
        <taxon>Acanthocheilonema</taxon>
    </lineage>
</organism>
<dbReference type="Gene3D" id="2.30.29.30">
    <property type="entry name" value="Pleckstrin-homology domain (PH domain)/Phosphotyrosine-binding domain (PTB)"/>
    <property type="match status" value="1"/>
</dbReference>
<feature type="compositionally biased region" description="Polar residues" evidence="2">
    <location>
        <begin position="546"/>
        <end position="562"/>
    </location>
</feature>
<dbReference type="PANTHER" id="PTHR13217">
    <property type="entry name" value="PLECKSTRIN HOMOLOGY DOMAIN-CONTAINING FAMILY G MEMBER 7"/>
    <property type="match status" value="1"/>
</dbReference>
<dbReference type="InterPro" id="IPR035899">
    <property type="entry name" value="DBL_dom_sf"/>
</dbReference>
<dbReference type="GO" id="GO:0005085">
    <property type="term" value="F:guanyl-nucleotide exchange factor activity"/>
    <property type="evidence" value="ECO:0007669"/>
    <property type="project" value="InterPro"/>
</dbReference>
<dbReference type="InterPro" id="IPR040181">
    <property type="entry name" value="PKHG5/7"/>
</dbReference>
<dbReference type="GO" id="GO:0007266">
    <property type="term" value="P:Rho protein signal transduction"/>
    <property type="evidence" value="ECO:0007669"/>
    <property type="project" value="TreeGrafter"/>
</dbReference>
<feature type="region of interest" description="Disordered" evidence="2">
    <location>
        <begin position="697"/>
        <end position="740"/>
    </location>
</feature>
<gene>
    <name evidence="4" type="ORF">NAV_LOCUS6698</name>
</gene>
<keyword evidence="1" id="KW-0175">Coiled coil</keyword>
<feature type="compositionally biased region" description="Basic and acidic residues" evidence="2">
    <location>
        <begin position="590"/>
        <end position="601"/>
    </location>
</feature>
<feature type="non-terminal residue" evidence="4">
    <location>
        <position position="1"/>
    </location>
</feature>
<evidence type="ECO:0000256" key="1">
    <source>
        <dbReference type="SAM" id="Coils"/>
    </source>
</evidence>
<name>A0A498SI12_ACAVI</name>
<dbReference type="GO" id="GO:0043542">
    <property type="term" value="P:endothelial cell migration"/>
    <property type="evidence" value="ECO:0007669"/>
    <property type="project" value="TreeGrafter"/>
</dbReference>
<dbReference type="PROSITE" id="PS50010">
    <property type="entry name" value="DH_2"/>
    <property type="match status" value="1"/>
</dbReference>
<feature type="domain" description="DH" evidence="3">
    <location>
        <begin position="42"/>
        <end position="238"/>
    </location>
</feature>
<evidence type="ECO:0000259" key="3">
    <source>
        <dbReference type="PROSITE" id="PS50010"/>
    </source>
</evidence>
<feature type="region of interest" description="Disordered" evidence="2">
    <location>
        <begin position="580"/>
        <end position="610"/>
    </location>
</feature>
<feature type="compositionally biased region" description="Low complexity" evidence="2">
    <location>
        <begin position="711"/>
        <end position="734"/>
    </location>
</feature>
<feature type="compositionally biased region" description="Polar residues" evidence="2">
    <location>
        <begin position="697"/>
        <end position="710"/>
    </location>
</feature>
<dbReference type="PANTHER" id="PTHR13217:SF11">
    <property type="entry name" value="PLECKSTRIN HOMOLOGY DOMAIN-CONTAINING FAMILY G MEMBER 5"/>
    <property type="match status" value="1"/>
</dbReference>
<dbReference type="Pfam" id="PF00621">
    <property type="entry name" value="RhoGEF"/>
    <property type="match status" value="1"/>
</dbReference>